<dbReference type="AlphaFoldDB" id="A0A1I6SIQ5"/>
<accession>A0A1I6SIQ5</accession>
<protein>
    <submittedName>
        <fullName evidence="2">Uncharacterized protein</fullName>
    </submittedName>
</protein>
<reference evidence="3" key="1">
    <citation type="submission" date="2016-10" db="EMBL/GenBank/DDBJ databases">
        <authorList>
            <person name="Varghese N."/>
            <person name="Submissions S."/>
        </authorList>
    </citation>
    <scope>NUCLEOTIDE SEQUENCE [LARGE SCALE GENOMIC DNA]</scope>
    <source>
        <strain evidence="3">DSM 45789</strain>
    </source>
</reference>
<keyword evidence="1" id="KW-0812">Transmembrane</keyword>
<name>A0A1I6SIQ5_9BACL</name>
<keyword evidence="1" id="KW-0472">Membrane</keyword>
<sequence length="80" mass="9264">MLLINRYEIVSDSSIIIGLGSIILLGLWLDPIMLSTCFLIWMSVLTIENKFSAINLKYIIVKLWIILVFIFGMGLWNRFL</sequence>
<feature type="transmembrane region" description="Helical" evidence="1">
    <location>
        <begin position="56"/>
        <end position="76"/>
    </location>
</feature>
<gene>
    <name evidence="2" type="ORF">SAMN05444972_107110</name>
</gene>
<organism evidence="2 3">
    <name type="scientific">Marininema halotolerans</name>
    <dbReference type="NCBI Taxonomy" id="1155944"/>
    <lineage>
        <taxon>Bacteria</taxon>
        <taxon>Bacillati</taxon>
        <taxon>Bacillota</taxon>
        <taxon>Bacilli</taxon>
        <taxon>Bacillales</taxon>
        <taxon>Thermoactinomycetaceae</taxon>
        <taxon>Marininema</taxon>
    </lineage>
</organism>
<evidence type="ECO:0000313" key="2">
    <source>
        <dbReference type="EMBL" id="SFS76638.1"/>
    </source>
</evidence>
<feature type="transmembrane region" description="Helical" evidence="1">
    <location>
        <begin position="15"/>
        <end position="44"/>
    </location>
</feature>
<evidence type="ECO:0000256" key="1">
    <source>
        <dbReference type="SAM" id="Phobius"/>
    </source>
</evidence>
<evidence type="ECO:0000313" key="3">
    <source>
        <dbReference type="Proteomes" id="UP000198660"/>
    </source>
</evidence>
<keyword evidence="1" id="KW-1133">Transmembrane helix</keyword>
<keyword evidence="3" id="KW-1185">Reference proteome</keyword>
<dbReference type="EMBL" id="FPAA01000007">
    <property type="protein sequence ID" value="SFS76638.1"/>
    <property type="molecule type" value="Genomic_DNA"/>
</dbReference>
<proteinExistence type="predicted"/>
<dbReference type="Proteomes" id="UP000198660">
    <property type="component" value="Unassembled WGS sequence"/>
</dbReference>